<evidence type="ECO:0000256" key="5">
    <source>
        <dbReference type="ARBA" id="ARBA00023027"/>
    </source>
</evidence>
<dbReference type="InterPro" id="IPR014027">
    <property type="entry name" value="UDP-Glc/GDP-Man_DH_C"/>
</dbReference>
<evidence type="ECO:0000256" key="8">
    <source>
        <dbReference type="PIRSR" id="PIRSR500133-3"/>
    </source>
</evidence>
<dbReference type="OrthoDB" id="5059218at2759"/>
<dbReference type="InterPro" id="IPR001732">
    <property type="entry name" value="UDP-Glc/GDP-Man_DH_N"/>
</dbReference>
<name>A0A6A6AYB6_9PEZI</name>
<feature type="binding site" evidence="8">
    <location>
        <begin position="298"/>
        <end position="301"/>
    </location>
    <ligand>
        <name>NAD(+)</name>
        <dbReference type="ChEBI" id="CHEBI:57540"/>
    </ligand>
</feature>
<accession>A0A6A6AYB6</accession>
<dbReference type="InterPro" id="IPR028356">
    <property type="entry name" value="UDPglc_DH_euk"/>
</dbReference>
<dbReference type="RefSeq" id="XP_033391249.1">
    <property type="nucleotide sequence ID" value="XM_033542724.1"/>
</dbReference>
<dbReference type="EC" id="1.1.1.22" evidence="3"/>
<evidence type="ECO:0000256" key="2">
    <source>
        <dbReference type="ARBA" id="ARBA00006601"/>
    </source>
</evidence>
<dbReference type="GO" id="GO:0006024">
    <property type="term" value="P:glycosaminoglycan biosynthetic process"/>
    <property type="evidence" value="ECO:0007669"/>
    <property type="project" value="TreeGrafter"/>
</dbReference>
<dbReference type="GeneID" id="54300221"/>
<dbReference type="FunFam" id="3.40.50.720:FF:000032">
    <property type="entry name" value="UDP-glucose 6-dehydrogenase"/>
    <property type="match status" value="1"/>
</dbReference>
<protein>
    <recommendedName>
        <fullName evidence="3">UDP-glucose 6-dehydrogenase</fullName>
        <ecNumber evidence="3">1.1.1.22</ecNumber>
    </recommendedName>
</protein>
<dbReference type="InterPro" id="IPR014026">
    <property type="entry name" value="UDP-Glc/GDP-Man_DH_dimer"/>
</dbReference>
<dbReference type="InterPro" id="IPR036220">
    <property type="entry name" value="UDP-Glc/GDP-Man_DH_C_sf"/>
</dbReference>
<comment type="similarity">
    <text evidence="2">Belongs to the UDP-glucose/GDP-mannose dehydrogenase family.</text>
</comment>
<organism evidence="10 11">
    <name type="scientific">Aplosporella prunicola CBS 121167</name>
    <dbReference type="NCBI Taxonomy" id="1176127"/>
    <lineage>
        <taxon>Eukaryota</taxon>
        <taxon>Fungi</taxon>
        <taxon>Dikarya</taxon>
        <taxon>Ascomycota</taxon>
        <taxon>Pezizomycotina</taxon>
        <taxon>Dothideomycetes</taxon>
        <taxon>Dothideomycetes incertae sedis</taxon>
        <taxon>Botryosphaeriales</taxon>
        <taxon>Aplosporellaceae</taxon>
        <taxon>Aplosporella</taxon>
    </lineage>
</organism>
<evidence type="ECO:0000256" key="1">
    <source>
        <dbReference type="ARBA" id="ARBA00004701"/>
    </source>
</evidence>
<dbReference type="Gene3D" id="1.20.5.100">
    <property type="entry name" value="Cytochrome c1, transmembrane anchor, C-terminal"/>
    <property type="match status" value="1"/>
</dbReference>
<comment type="catalytic activity">
    <reaction evidence="6">
        <text>UDP-alpha-D-glucose + 2 NAD(+) + H2O = UDP-alpha-D-glucuronate + 2 NADH + 3 H(+)</text>
        <dbReference type="Rhea" id="RHEA:23596"/>
        <dbReference type="ChEBI" id="CHEBI:15377"/>
        <dbReference type="ChEBI" id="CHEBI:15378"/>
        <dbReference type="ChEBI" id="CHEBI:57540"/>
        <dbReference type="ChEBI" id="CHEBI:57945"/>
        <dbReference type="ChEBI" id="CHEBI:58052"/>
        <dbReference type="ChEBI" id="CHEBI:58885"/>
        <dbReference type="EC" id="1.1.1.22"/>
    </reaction>
</comment>
<dbReference type="GO" id="GO:0003979">
    <property type="term" value="F:UDP-glucose 6-dehydrogenase activity"/>
    <property type="evidence" value="ECO:0007669"/>
    <property type="project" value="UniProtKB-EC"/>
</dbReference>
<dbReference type="GO" id="GO:0005634">
    <property type="term" value="C:nucleus"/>
    <property type="evidence" value="ECO:0007669"/>
    <property type="project" value="TreeGrafter"/>
</dbReference>
<dbReference type="FunFam" id="3.40.50.720:FF:000193">
    <property type="entry name" value="UDP-glucose 6-dehydrogenase"/>
    <property type="match status" value="1"/>
</dbReference>
<dbReference type="Pfam" id="PF00984">
    <property type="entry name" value="UDPG_MGDP_dh"/>
    <property type="match status" value="1"/>
</dbReference>
<dbReference type="SUPFAM" id="SSF52413">
    <property type="entry name" value="UDP-glucose/GDP-mannose dehydrogenase C-terminal domain"/>
    <property type="match status" value="1"/>
</dbReference>
<dbReference type="PANTHER" id="PTHR11374">
    <property type="entry name" value="UDP-GLUCOSE DEHYDROGENASE/UDP-MANNAC DEHYDROGENASE"/>
    <property type="match status" value="1"/>
</dbReference>
<dbReference type="GO" id="GO:0006065">
    <property type="term" value="P:UDP-glucuronate biosynthetic process"/>
    <property type="evidence" value="ECO:0007669"/>
    <property type="project" value="UniProtKB-UniPathway"/>
</dbReference>
<proteinExistence type="inferred from homology"/>
<dbReference type="SUPFAM" id="SSF48179">
    <property type="entry name" value="6-phosphogluconate dehydrogenase C-terminal domain-like"/>
    <property type="match status" value="1"/>
</dbReference>
<evidence type="ECO:0000256" key="4">
    <source>
        <dbReference type="ARBA" id="ARBA00023002"/>
    </source>
</evidence>
<feature type="domain" description="UDP-glucose/GDP-mannose dehydrogenase C-terminal" evidence="9">
    <location>
        <begin position="354"/>
        <end position="460"/>
    </location>
</feature>
<dbReference type="PIRSF" id="PIRSF500133">
    <property type="entry name" value="UDPglc_DH_euk"/>
    <property type="match status" value="1"/>
</dbReference>
<feature type="binding site" evidence="8">
    <location>
        <position position="187"/>
    </location>
    <ligand>
        <name>NAD(+)</name>
        <dbReference type="ChEBI" id="CHEBI:57540"/>
    </ligand>
</feature>
<reference evidence="10" key="1">
    <citation type="journal article" date="2020" name="Stud. Mycol.">
        <title>101 Dothideomycetes genomes: a test case for predicting lifestyles and emergence of pathogens.</title>
        <authorList>
            <person name="Haridas S."/>
            <person name="Albert R."/>
            <person name="Binder M."/>
            <person name="Bloem J."/>
            <person name="Labutti K."/>
            <person name="Salamov A."/>
            <person name="Andreopoulos B."/>
            <person name="Baker S."/>
            <person name="Barry K."/>
            <person name="Bills G."/>
            <person name="Bluhm B."/>
            <person name="Cannon C."/>
            <person name="Castanera R."/>
            <person name="Culley D."/>
            <person name="Daum C."/>
            <person name="Ezra D."/>
            <person name="Gonzalez J."/>
            <person name="Henrissat B."/>
            <person name="Kuo A."/>
            <person name="Liang C."/>
            <person name="Lipzen A."/>
            <person name="Lutzoni F."/>
            <person name="Magnuson J."/>
            <person name="Mondo S."/>
            <person name="Nolan M."/>
            <person name="Ohm R."/>
            <person name="Pangilinan J."/>
            <person name="Park H.-J."/>
            <person name="Ramirez L."/>
            <person name="Alfaro M."/>
            <person name="Sun H."/>
            <person name="Tritt A."/>
            <person name="Yoshinaga Y."/>
            <person name="Zwiers L.-H."/>
            <person name="Turgeon B."/>
            <person name="Goodwin S."/>
            <person name="Spatafora J."/>
            <person name="Crous P."/>
            <person name="Grigoriev I."/>
        </authorList>
    </citation>
    <scope>NUCLEOTIDE SEQUENCE</scope>
    <source>
        <strain evidence="10">CBS 121167</strain>
    </source>
</reference>
<dbReference type="InterPro" id="IPR017476">
    <property type="entry name" value="UDP-Glc/GDP-Man"/>
</dbReference>
<dbReference type="Proteomes" id="UP000799438">
    <property type="component" value="Unassembled WGS sequence"/>
</dbReference>
<feature type="binding site" evidence="8">
    <location>
        <position position="52"/>
    </location>
    <ligand>
        <name>NAD(+)</name>
        <dbReference type="ChEBI" id="CHEBI:57540"/>
    </ligand>
</feature>
<feature type="binding site" evidence="8">
    <location>
        <begin position="27"/>
        <end position="32"/>
    </location>
    <ligand>
        <name>NAD(+)</name>
        <dbReference type="ChEBI" id="CHEBI:57540"/>
    </ligand>
</feature>
<evidence type="ECO:0000256" key="6">
    <source>
        <dbReference type="ARBA" id="ARBA00047473"/>
    </source>
</evidence>
<dbReference type="SUPFAM" id="SSF51735">
    <property type="entry name" value="NAD(P)-binding Rossmann-fold domains"/>
    <property type="match status" value="1"/>
</dbReference>
<dbReference type="AlphaFoldDB" id="A0A6A6AYB6"/>
<feature type="binding site" evidence="8">
    <location>
        <begin position="111"/>
        <end position="115"/>
    </location>
    <ligand>
        <name>NAD(+)</name>
        <dbReference type="ChEBI" id="CHEBI:57540"/>
    </ligand>
</feature>
<dbReference type="PANTHER" id="PTHR11374:SF3">
    <property type="entry name" value="UDP-GLUCOSE 6-DEHYDROGENASE"/>
    <property type="match status" value="1"/>
</dbReference>
<dbReference type="PIRSF" id="PIRSF000124">
    <property type="entry name" value="UDPglc_GDPman_dh"/>
    <property type="match status" value="1"/>
</dbReference>
<dbReference type="Gene3D" id="3.40.50.720">
    <property type="entry name" value="NAD(P)-binding Rossmann-like Domain"/>
    <property type="match status" value="2"/>
</dbReference>
<dbReference type="Pfam" id="PF03720">
    <property type="entry name" value="UDPG_MGDP_dh_C"/>
    <property type="match status" value="1"/>
</dbReference>
<dbReference type="NCBIfam" id="TIGR03026">
    <property type="entry name" value="NDP-sugDHase"/>
    <property type="match status" value="1"/>
</dbReference>
<evidence type="ECO:0000313" key="10">
    <source>
        <dbReference type="EMBL" id="KAF2135531.1"/>
    </source>
</evidence>
<dbReference type="Pfam" id="PF03721">
    <property type="entry name" value="UDPG_MGDP_dh_N"/>
    <property type="match status" value="1"/>
</dbReference>
<keyword evidence="11" id="KW-1185">Reference proteome</keyword>
<evidence type="ECO:0000259" key="9">
    <source>
        <dbReference type="SMART" id="SM00984"/>
    </source>
</evidence>
<feature type="active site" description="Nucleophile" evidence="7">
    <location>
        <position position="298"/>
    </location>
</feature>
<dbReference type="SMART" id="SM00984">
    <property type="entry name" value="UDPG_MGDP_dh_C"/>
    <property type="match status" value="1"/>
</dbReference>
<feature type="binding site" evidence="8">
    <location>
        <position position="57"/>
    </location>
    <ligand>
        <name>NAD(+)</name>
        <dbReference type="ChEBI" id="CHEBI:57540"/>
    </ligand>
</feature>
<evidence type="ECO:0000313" key="11">
    <source>
        <dbReference type="Proteomes" id="UP000799438"/>
    </source>
</evidence>
<feature type="binding site" evidence="8">
    <location>
        <position position="368"/>
    </location>
    <ligand>
        <name>NAD(+)</name>
        <dbReference type="ChEBI" id="CHEBI:57540"/>
    </ligand>
</feature>
<keyword evidence="4" id="KW-0560">Oxidoreductase</keyword>
<dbReference type="UniPathway" id="UPA00038">
    <property type="reaction ID" value="UER00491"/>
</dbReference>
<sequence length="562" mass="61037">MPGLTADEILDQSWTASNRVKKICCIGAGYVGGPTCAVIANKNPDVDVTVVDLNTTRINAWNSDNLPIYEPGLPDIVKLARDGVGQRRPNLFFSTNVDAAIAEADLIFISVNTPTKTTGAGAGRASELGYFEAAVRNIAEVATSDKIIVEKSTVPCRTAENIREILSAIGRPGVEFEILSNPEFLAEGTAIGDLLDPGRILIGSLSTGNGYRAAAALAAIYGAWVPKGRIITTNLWSSELTKLAANALLAQRISSINALSAVCEATGADIEEVAYTCGLDERIGPKMLKASVGFGGSCFKKDVLSLTYIAESLHLPEVAAYWKSVVDINEYQKERFSKRIVRCLYNTLTYKKIAILGFAYKKNTGDTRETAAITVINHLLAEGAIIRVYDPLVKEENMWEVLEQNNRDPLLREKVKVCHDVYDACVGAHAIAILTECDEFSNKKATTHVSPPEIRSALQESGFSRVHKLALMLQTPETDRPELRQVGTDVSVNEPADMPGTNGSALWKLDWSRVATLMRRPMFVFDGRNIIDPSGLETLGFRVECIGKTHSAGSRSDSPRCV</sequence>
<comment type="pathway">
    <text evidence="1">Nucleotide-sugar biosynthesis; UDP-alpha-D-glucuronate biosynthesis; UDP-alpha-D-glucuronate from UDP-alpha-D-glucose: step 1/1.</text>
</comment>
<dbReference type="FunFam" id="1.20.5.100:FF:000001">
    <property type="entry name" value="UDP-glucose 6-dehydrogenase"/>
    <property type="match status" value="1"/>
</dbReference>
<dbReference type="EMBL" id="ML995573">
    <property type="protein sequence ID" value="KAF2135531.1"/>
    <property type="molecule type" value="Genomic_DNA"/>
</dbReference>
<evidence type="ECO:0000256" key="7">
    <source>
        <dbReference type="PIRSR" id="PIRSR500133-1"/>
    </source>
</evidence>
<evidence type="ECO:0000256" key="3">
    <source>
        <dbReference type="ARBA" id="ARBA00012954"/>
    </source>
</evidence>
<dbReference type="GO" id="GO:0051287">
    <property type="term" value="F:NAD binding"/>
    <property type="evidence" value="ECO:0007669"/>
    <property type="project" value="InterPro"/>
</dbReference>
<feature type="binding site" evidence="8">
    <location>
        <begin position="152"/>
        <end position="153"/>
    </location>
    <ligand>
        <name>NAD(+)</name>
        <dbReference type="ChEBI" id="CHEBI:57540"/>
    </ligand>
</feature>
<gene>
    <name evidence="10" type="ORF">K452DRAFT_303475</name>
</gene>
<dbReference type="InterPro" id="IPR036291">
    <property type="entry name" value="NAD(P)-bd_dom_sf"/>
</dbReference>
<dbReference type="InterPro" id="IPR008927">
    <property type="entry name" value="6-PGluconate_DH-like_C_sf"/>
</dbReference>
<keyword evidence="5 8" id="KW-0520">NAD</keyword>